<evidence type="ECO:0000313" key="1">
    <source>
        <dbReference type="EMBL" id="NUB19450.1"/>
    </source>
</evidence>
<comment type="caution">
    <text evidence="1">The sequence shown here is derived from an EMBL/GenBank/DDBJ whole genome shotgun (WGS) entry which is preliminary data.</text>
</comment>
<protein>
    <submittedName>
        <fullName evidence="1">Uncharacterized protein</fullName>
    </submittedName>
</protein>
<proteinExistence type="predicted"/>
<dbReference type="EMBL" id="WHOR01000051">
    <property type="protein sequence ID" value="NUB19450.1"/>
    <property type="molecule type" value="Genomic_DNA"/>
</dbReference>
<gene>
    <name evidence="1" type="ORF">GBZ26_09525</name>
</gene>
<dbReference type="RefSeq" id="WP_174438639.1">
    <property type="nucleotide sequence ID" value="NZ_JABEXZ010000002.1"/>
</dbReference>
<evidence type="ECO:0000313" key="2">
    <source>
        <dbReference type="Proteomes" id="UP000639419"/>
    </source>
</evidence>
<sequence>MESIMPSVKAQPKGQSLAQVTKDWWRWSVDLDRNGGANPFEDTTGAYASAGHMPDSHMFYLAGIAGNTGTAIDGVTTQSRAFEVPANDAILVPVINTAETVPDYEAYLGKSKVPTIDKVEQYIYDWKNSYVQDKFLLVDGKPVPLDNSYVESGPFSLGSVEPGDVGYDLFGLRPAGTEQQPAFAGGYWGVIKGLGVGTHSIEFGGSIDYSLTDAGFGPPDGTVDFSYKVVDTVTVVPPSHYHPGHHHPNVTPCGTGLFDR</sequence>
<name>A0ABX2KTM0_9PROT</name>
<accession>A0ABX2KTM0</accession>
<reference evidence="1 2" key="1">
    <citation type="submission" date="2019-10" db="EMBL/GenBank/DDBJ databases">
        <title>Genome sequence of Azospirillum formosense CC-Nfb-7.</title>
        <authorList>
            <person name="Ambrosini A."/>
            <person name="Sant'Anna F.H."/>
            <person name="Cassan F.D."/>
            <person name="Souza E.M."/>
            <person name="Passaglia L.M.P."/>
        </authorList>
    </citation>
    <scope>NUCLEOTIDE SEQUENCE [LARGE SCALE GENOMIC DNA]</scope>
    <source>
        <strain evidence="1 2">CC-NFb-7</strain>
    </source>
</reference>
<keyword evidence="2" id="KW-1185">Reference proteome</keyword>
<organism evidence="1 2">
    <name type="scientific">Azospirillum formosense</name>
    <dbReference type="NCBI Taxonomy" id="861533"/>
    <lineage>
        <taxon>Bacteria</taxon>
        <taxon>Pseudomonadati</taxon>
        <taxon>Pseudomonadota</taxon>
        <taxon>Alphaproteobacteria</taxon>
        <taxon>Rhodospirillales</taxon>
        <taxon>Azospirillaceae</taxon>
        <taxon>Azospirillum</taxon>
    </lineage>
</organism>
<dbReference type="Proteomes" id="UP000639419">
    <property type="component" value="Unassembled WGS sequence"/>
</dbReference>